<keyword evidence="2" id="KW-1185">Reference proteome</keyword>
<dbReference type="Proteomes" id="UP000237000">
    <property type="component" value="Unassembled WGS sequence"/>
</dbReference>
<comment type="caution">
    <text evidence="1">The sequence shown here is derived from an EMBL/GenBank/DDBJ whole genome shotgun (WGS) entry which is preliminary data.</text>
</comment>
<dbReference type="EMBL" id="JXTC01000519">
    <property type="protein sequence ID" value="PON48324.1"/>
    <property type="molecule type" value="Genomic_DNA"/>
</dbReference>
<sequence length="93" mass="10429">MSMEDFEALKAQSRVEEVGVSRVSVVFVRWKTLMEGCLKLNVDAVVDETLDRAGVDGTVRDWNGCTITLLVKSFAFSHRSYTVKLFALRKALS</sequence>
<proteinExistence type="predicted"/>
<reference evidence="2" key="1">
    <citation type="submission" date="2016-06" db="EMBL/GenBank/DDBJ databases">
        <title>Parallel loss of symbiosis genes in relatives of nitrogen-fixing non-legume Parasponia.</title>
        <authorList>
            <person name="Van Velzen R."/>
            <person name="Holmer R."/>
            <person name="Bu F."/>
            <person name="Rutten L."/>
            <person name="Van Zeijl A."/>
            <person name="Liu W."/>
            <person name="Santuari L."/>
            <person name="Cao Q."/>
            <person name="Sharma T."/>
            <person name="Shen D."/>
            <person name="Roswanjaya Y."/>
            <person name="Wardhani T."/>
            <person name="Kalhor M.S."/>
            <person name="Jansen J."/>
            <person name="Van den Hoogen J."/>
            <person name="Gungor B."/>
            <person name="Hartog M."/>
            <person name="Hontelez J."/>
            <person name="Verver J."/>
            <person name="Yang W.-C."/>
            <person name="Schijlen E."/>
            <person name="Repin R."/>
            <person name="Schilthuizen M."/>
            <person name="Schranz E."/>
            <person name="Heidstra R."/>
            <person name="Miyata K."/>
            <person name="Fedorova E."/>
            <person name="Kohlen W."/>
            <person name="Bisseling T."/>
            <person name="Smit S."/>
            <person name="Geurts R."/>
        </authorList>
    </citation>
    <scope>NUCLEOTIDE SEQUENCE [LARGE SCALE GENOMIC DNA]</scope>
    <source>
        <strain evidence="2">cv. RG33-2</strain>
    </source>
</reference>
<name>A0A2P5BHP9_TREOI</name>
<organism evidence="1 2">
    <name type="scientific">Trema orientale</name>
    <name type="common">Charcoal tree</name>
    <name type="synonym">Celtis orientalis</name>
    <dbReference type="NCBI Taxonomy" id="63057"/>
    <lineage>
        <taxon>Eukaryota</taxon>
        <taxon>Viridiplantae</taxon>
        <taxon>Streptophyta</taxon>
        <taxon>Embryophyta</taxon>
        <taxon>Tracheophyta</taxon>
        <taxon>Spermatophyta</taxon>
        <taxon>Magnoliopsida</taxon>
        <taxon>eudicotyledons</taxon>
        <taxon>Gunneridae</taxon>
        <taxon>Pentapetalae</taxon>
        <taxon>rosids</taxon>
        <taxon>fabids</taxon>
        <taxon>Rosales</taxon>
        <taxon>Cannabaceae</taxon>
        <taxon>Trema</taxon>
    </lineage>
</organism>
<gene>
    <name evidence="1" type="ORF">TorRG33x02_320650</name>
</gene>
<dbReference type="InParanoid" id="A0A2P5BHP9"/>
<protein>
    <submittedName>
        <fullName evidence="1">Uncharacterized protein</fullName>
    </submittedName>
</protein>
<evidence type="ECO:0000313" key="2">
    <source>
        <dbReference type="Proteomes" id="UP000237000"/>
    </source>
</evidence>
<accession>A0A2P5BHP9</accession>
<dbReference type="AlphaFoldDB" id="A0A2P5BHP9"/>
<evidence type="ECO:0000313" key="1">
    <source>
        <dbReference type="EMBL" id="PON48324.1"/>
    </source>
</evidence>